<dbReference type="AlphaFoldDB" id="A0A7E5A2A3"/>
<accession>A0A7E5A2A3</accession>
<feature type="compositionally biased region" description="Low complexity" evidence="1">
    <location>
        <begin position="139"/>
        <end position="163"/>
    </location>
</feature>
<keyword evidence="2" id="KW-1185">Reference proteome</keyword>
<organism evidence="2 3">
    <name type="scientific">Panagrellus redivivus</name>
    <name type="common">Microworm</name>
    <dbReference type="NCBI Taxonomy" id="6233"/>
    <lineage>
        <taxon>Eukaryota</taxon>
        <taxon>Metazoa</taxon>
        <taxon>Ecdysozoa</taxon>
        <taxon>Nematoda</taxon>
        <taxon>Chromadorea</taxon>
        <taxon>Rhabditida</taxon>
        <taxon>Tylenchina</taxon>
        <taxon>Panagrolaimomorpha</taxon>
        <taxon>Panagrolaimoidea</taxon>
        <taxon>Panagrolaimidae</taxon>
        <taxon>Panagrellus</taxon>
    </lineage>
</organism>
<protein>
    <submittedName>
        <fullName evidence="3">Protein kinase domain-containing protein</fullName>
    </submittedName>
</protein>
<feature type="compositionally biased region" description="Low complexity" evidence="1">
    <location>
        <begin position="255"/>
        <end position="281"/>
    </location>
</feature>
<evidence type="ECO:0000256" key="1">
    <source>
        <dbReference type="SAM" id="MobiDB-lite"/>
    </source>
</evidence>
<reference evidence="3" key="2">
    <citation type="submission" date="2020-10" db="UniProtKB">
        <authorList>
            <consortium name="WormBaseParasite"/>
        </authorList>
    </citation>
    <scope>IDENTIFICATION</scope>
</reference>
<reference evidence="2" key="1">
    <citation type="journal article" date="2013" name="Genetics">
        <title>The draft genome and transcriptome of Panagrellus redivivus are shaped by the harsh demands of a free-living lifestyle.</title>
        <authorList>
            <person name="Srinivasan J."/>
            <person name="Dillman A.R."/>
            <person name="Macchietto M.G."/>
            <person name="Heikkinen L."/>
            <person name="Lakso M."/>
            <person name="Fracchia K.M."/>
            <person name="Antoshechkin I."/>
            <person name="Mortazavi A."/>
            <person name="Wong G."/>
            <person name="Sternberg P.W."/>
        </authorList>
    </citation>
    <scope>NUCLEOTIDE SEQUENCE [LARGE SCALE GENOMIC DNA]</scope>
    <source>
        <strain evidence="2">MT8872</strain>
    </source>
</reference>
<feature type="region of interest" description="Disordered" evidence="1">
    <location>
        <begin position="139"/>
        <end position="316"/>
    </location>
</feature>
<dbReference type="Gene3D" id="2.130.10.30">
    <property type="entry name" value="Regulator of chromosome condensation 1/beta-lactamase-inhibitor protein II"/>
    <property type="match status" value="1"/>
</dbReference>
<name>A0A7E5A2A3_PANRE</name>
<feature type="compositionally biased region" description="Pro residues" evidence="1">
    <location>
        <begin position="170"/>
        <end position="186"/>
    </location>
</feature>
<proteinExistence type="predicted"/>
<feature type="compositionally biased region" description="Pro residues" evidence="1">
    <location>
        <begin position="203"/>
        <end position="218"/>
    </location>
</feature>
<dbReference type="Proteomes" id="UP000492821">
    <property type="component" value="Unassembled WGS sequence"/>
</dbReference>
<evidence type="ECO:0000313" key="3">
    <source>
        <dbReference type="WBParaSite" id="Pan_g9645.t1"/>
    </source>
</evidence>
<dbReference type="SUPFAM" id="SSF50985">
    <property type="entry name" value="RCC1/BLIP-II"/>
    <property type="match status" value="1"/>
</dbReference>
<evidence type="ECO:0000313" key="2">
    <source>
        <dbReference type="Proteomes" id="UP000492821"/>
    </source>
</evidence>
<dbReference type="WBParaSite" id="Pan_g9645.t1">
    <property type="protein sequence ID" value="Pan_g9645.t1"/>
    <property type="gene ID" value="Pan_g9645"/>
</dbReference>
<sequence>MKQLFFLVVYRTSTSMDMLPFAPTQPPLAWSTMPPFDWRIFETKTHLHREILDRMRYGQSETFRDVCHETRRLLERLNTPEWRASERRKERELRWEDEFRDMIHLNEQHEPGMCLIIYAKLANFNKAISEAHPLALPVHQPQQQHQLQAPQQPAPQPQQLQQPEVERQATPPPPDFEDPATPPPPEGRQSAALAPPATHQSATPPPPEARQSATPPPPEPRRSATPQQADPEPQATTSAASSRKRRHPASPAPPSRRSGSARSATDASSNASDASAANTDDPQQPSAPGRRRQPKPKPVVPADTADIEGRDLPDAPPTIVKQKYVLVGQRLAAADQEQVIRRETFKAVRYGIGIVVAQGELEGVNLPAQEHPERNWGIVYNDPEDPITSMAAGDAFLVMLSLKGHIFTVGRNAEGQLGAGRRPGVHRQRLTPNAMRRTVIRKKKTSNGKTKVEHVIFEALRCDANVATAIDKIMYHWGDVFGPVMRSSGWFDGL</sequence>
<dbReference type="InterPro" id="IPR009091">
    <property type="entry name" value="RCC1/BLIP-II"/>
</dbReference>